<keyword evidence="1" id="KW-0812">Transmembrane</keyword>
<keyword evidence="2" id="KW-0496">Mitochondrion</keyword>
<geneLocation type="mitochondrion" evidence="2"/>
<keyword evidence="1" id="KW-1133">Transmembrane helix</keyword>
<feature type="transmembrane region" description="Helical" evidence="1">
    <location>
        <begin position="137"/>
        <end position="160"/>
    </location>
</feature>
<evidence type="ECO:0000313" key="2">
    <source>
        <dbReference type="EMBL" id="APW82436.1"/>
    </source>
</evidence>
<dbReference type="AlphaFoldDB" id="A0A2I4PET4"/>
<accession>A0A2I4PET4</accession>
<name>A0A2I4PET4_9SPIT</name>
<feature type="transmembrane region" description="Helical" evidence="1">
    <location>
        <begin position="7"/>
        <end position="24"/>
    </location>
</feature>
<feature type="transmembrane region" description="Helical" evidence="1">
    <location>
        <begin position="187"/>
        <end position="209"/>
    </location>
</feature>
<gene>
    <name evidence="2" type="primary">orf546</name>
</gene>
<proteinExistence type="predicted"/>
<evidence type="ECO:0000256" key="1">
    <source>
        <dbReference type="SAM" id="Phobius"/>
    </source>
</evidence>
<keyword evidence="1" id="KW-0472">Membrane</keyword>
<protein>
    <submittedName>
        <fullName evidence="2">Orf546</fullName>
    </submittedName>
</protein>
<feature type="transmembrane region" description="Helical" evidence="1">
    <location>
        <begin position="221"/>
        <end position="241"/>
    </location>
</feature>
<feature type="transmembrane region" description="Helical" evidence="1">
    <location>
        <begin position="30"/>
        <end position="47"/>
    </location>
</feature>
<dbReference type="EMBL" id="KX529838">
    <property type="protein sequence ID" value="APW82436.1"/>
    <property type="molecule type" value="Genomic_DNA"/>
</dbReference>
<sequence>MFVIVPFYYELTYTISFVFSWWNWYTRVFFFKFISLFTIVILISYLLQLNIKWMNWKKLFFFTLIINIFILYLLYSQFIITFFGYFTDPLWYQKTRVIDYIQLSHEPLKWGWGPAKRDHFTYHKTSTVFWFKNDTPFAGAFLMINLFFFLSIFFLLIYWITLLRRIYATKEVTYTFSTFCISALKQFFYFFFLLYILIFISFIVCYWRFPIEFFWLINSNSWFLHFFLIIKDYFFFLLTIFF</sequence>
<feature type="transmembrane region" description="Helical" evidence="1">
    <location>
        <begin position="59"/>
        <end position="86"/>
    </location>
</feature>
<organism evidence="2">
    <name type="scientific">Laurentiella strenua</name>
    <dbReference type="NCBI Taxonomy" id="114681"/>
    <lineage>
        <taxon>Eukaryota</taxon>
        <taxon>Sar</taxon>
        <taxon>Alveolata</taxon>
        <taxon>Ciliophora</taxon>
        <taxon>Intramacronucleata</taxon>
        <taxon>Spirotrichea</taxon>
        <taxon>Stichotrichia</taxon>
        <taxon>Sporadotrichida</taxon>
        <taxon>Oxytrichidae</taxon>
        <taxon>Stylonychinae</taxon>
        <taxon>Laurentiella</taxon>
    </lineage>
</organism>
<reference evidence="2" key="1">
    <citation type="submission" date="2016-07" db="EMBL/GenBank/DDBJ databases">
        <title>Mitochondrial genome evolution in stichotrich ciliates.</title>
        <authorList>
            <person name="Chen X."/>
            <person name="Landweber L."/>
        </authorList>
    </citation>
    <scope>NUCLEOTIDE SEQUENCE</scope>
</reference>